<protein>
    <submittedName>
        <fullName evidence="1">Uncharacterized protein</fullName>
    </submittedName>
</protein>
<dbReference type="EMBL" id="JAKOGI010001134">
    <property type="protein sequence ID" value="KAJ8427540.1"/>
    <property type="molecule type" value="Genomic_DNA"/>
</dbReference>
<name>A0A9Q1GVV9_9CARY</name>
<gene>
    <name evidence="1" type="ORF">Cgig2_019959</name>
</gene>
<sequence length="151" mass="17823">MDLSNDESNFGYGEINETIPVDSHSDIIMIENLEDLKDPLLWETFDKDVGDFPLEDMKKLRFKTLELCGKRSTQRYESMHRTIKTSIDPSMKLYRLVQLYDQVMEELRVQDGHNDYMTVHTYPVIEGVLHSIKHMQQRYIQGIAMNCYARK</sequence>
<evidence type="ECO:0000313" key="1">
    <source>
        <dbReference type="EMBL" id="KAJ8427540.1"/>
    </source>
</evidence>
<reference evidence="1" key="1">
    <citation type="submission" date="2022-04" db="EMBL/GenBank/DDBJ databases">
        <title>Carnegiea gigantea Genome sequencing and assembly v2.</title>
        <authorList>
            <person name="Copetti D."/>
            <person name="Sanderson M.J."/>
            <person name="Burquez A."/>
            <person name="Wojciechowski M.F."/>
        </authorList>
    </citation>
    <scope>NUCLEOTIDE SEQUENCE</scope>
    <source>
        <strain evidence="1">SGP5-SGP5p</strain>
        <tissue evidence="1">Aerial part</tissue>
    </source>
</reference>
<dbReference type="OrthoDB" id="1747531at2759"/>
<dbReference type="AlphaFoldDB" id="A0A9Q1GVV9"/>
<accession>A0A9Q1GVV9</accession>
<comment type="caution">
    <text evidence="1">The sequence shown here is derived from an EMBL/GenBank/DDBJ whole genome shotgun (WGS) entry which is preliminary data.</text>
</comment>
<organism evidence="1 2">
    <name type="scientific">Carnegiea gigantea</name>
    <dbReference type="NCBI Taxonomy" id="171969"/>
    <lineage>
        <taxon>Eukaryota</taxon>
        <taxon>Viridiplantae</taxon>
        <taxon>Streptophyta</taxon>
        <taxon>Embryophyta</taxon>
        <taxon>Tracheophyta</taxon>
        <taxon>Spermatophyta</taxon>
        <taxon>Magnoliopsida</taxon>
        <taxon>eudicotyledons</taxon>
        <taxon>Gunneridae</taxon>
        <taxon>Pentapetalae</taxon>
        <taxon>Caryophyllales</taxon>
        <taxon>Cactineae</taxon>
        <taxon>Cactaceae</taxon>
        <taxon>Cactoideae</taxon>
        <taxon>Echinocereeae</taxon>
        <taxon>Carnegiea</taxon>
    </lineage>
</organism>
<evidence type="ECO:0000313" key="2">
    <source>
        <dbReference type="Proteomes" id="UP001153076"/>
    </source>
</evidence>
<dbReference type="Proteomes" id="UP001153076">
    <property type="component" value="Unassembled WGS sequence"/>
</dbReference>
<keyword evidence="2" id="KW-1185">Reference proteome</keyword>
<proteinExistence type="predicted"/>